<dbReference type="EMBL" id="UGYZ01000002">
    <property type="protein sequence ID" value="SUJ18074.1"/>
    <property type="molecule type" value="Genomic_DNA"/>
</dbReference>
<sequence>MKKPEKSKAVGQKSSEMNTVDQGLNLVAQVVNNATGIDKGNDGKVKNESK</sequence>
<proteinExistence type="predicted"/>
<evidence type="ECO:0000256" key="1">
    <source>
        <dbReference type="SAM" id="MobiDB-lite"/>
    </source>
</evidence>
<protein>
    <submittedName>
        <fullName evidence="2">Uncharacterized protein</fullName>
    </submittedName>
</protein>
<dbReference type="AlphaFoldDB" id="A0A380CFS9"/>
<name>A0A380CFS9_SPOPA</name>
<feature type="compositionally biased region" description="Polar residues" evidence="1">
    <location>
        <begin position="12"/>
        <end position="21"/>
    </location>
</feature>
<reference evidence="2 3" key="1">
    <citation type="submission" date="2018-06" db="EMBL/GenBank/DDBJ databases">
        <authorList>
            <consortium name="Pathogen Informatics"/>
            <person name="Doyle S."/>
        </authorList>
    </citation>
    <scope>NUCLEOTIDE SEQUENCE [LARGE SCALE GENOMIC DNA]</scope>
    <source>
        <strain evidence="3">ATCC 11859 / DSM 33 / NCIB 8841 / NCTC 4822</strain>
    </source>
</reference>
<gene>
    <name evidence="2" type="ORF">NCTC4822_02886</name>
</gene>
<evidence type="ECO:0000313" key="3">
    <source>
        <dbReference type="Proteomes" id="UP000254519"/>
    </source>
</evidence>
<accession>A0A380CFS9</accession>
<evidence type="ECO:0000313" key="2">
    <source>
        <dbReference type="EMBL" id="SUJ18074.1"/>
    </source>
</evidence>
<dbReference type="Proteomes" id="UP000254519">
    <property type="component" value="Unassembled WGS sequence"/>
</dbReference>
<keyword evidence="3" id="KW-1185">Reference proteome</keyword>
<dbReference type="RefSeq" id="WP_166739585.1">
    <property type="nucleotide sequence ID" value="NZ_CP038012.1"/>
</dbReference>
<feature type="region of interest" description="Disordered" evidence="1">
    <location>
        <begin position="1"/>
        <end position="21"/>
    </location>
</feature>
<organism evidence="2 3">
    <name type="scientific">Sporosarcina pasteurii</name>
    <name type="common">Bacillus pasteurii</name>
    <dbReference type="NCBI Taxonomy" id="1474"/>
    <lineage>
        <taxon>Bacteria</taxon>
        <taxon>Bacillati</taxon>
        <taxon>Bacillota</taxon>
        <taxon>Bacilli</taxon>
        <taxon>Bacillales</taxon>
        <taxon>Caryophanaceae</taxon>
        <taxon>Sporosarcina</taxon>
    </lineage>
</organism>